<reference evidence="2" key="4">
    <citation type="submission" date="2019-03" db="UniProtKB">
        <authorList>
            <consortium name="EnsemblPlants"/>
        </authorList>
    </citation>
    <scope>IDENTIFICATION</scope>
</reference>
<protein>
    <submittedName>
        <fullName evidence="2">Uncharacterized protein</fullName>
    </submittedName>
</protein>
<dbReference type="AlphaFoldDB" id="A0A453CU14"/>
<feature type="chain" id="PRO_5019252368" evidence="1">
    <location>
        <begin position="20"/>
        <end position="53"/>
    </location>
</feature>
<dbReference type="Gramene" id="AET2Gv20960700.2">
    <property type="protein sequence ID" value="AET2Gv20960700.2"/>
    <property type="gene ID" value="AET2Gv20960700"/>
</dbReference>
<dbReference type="EnsemblPlants" id="AET2Gv20960700.2">
    <property type="protein sequence ID" value="AET2Gv20960700.2"/>
    <property type="gene ID" value="AET2Gv20960700"/>
</dbReference>
<keyword evidence="1" id="KW-0732">Signal</keyword>
<reference evidence="2" key="5">
    <citation type="journal article" date="2021" name="G3 (Bethesda)">
        <title>Aegilops tauschii genome assembly Aet v5.0 features greater sequence contiguity and improved annotation.</title>
        <authorList>
            <person name="Wang L."/>
            <person name="Zhu T."/>
            <person name="Rodriguez J.C."/>
            <person name="Deal K.R."/>
            <person name="Dubcovsky J."/>
            <person name="McGuire P.E."/>
            <person name="Lux T."/>
            <person name="Spannagl M."/>
            <person name="Mayer K.F.X."/>
            <person name="Baldrich P."/>
            <person name="Meyers B.C."/>
            <person name="Huo N."/>
            <person name="Gu Y.Q."/>
            <person name="Zhou H."/>
            <person name="Devos K.M."/>
            <person name="Bennetzen J.L."/>
            <person name="Unver T."/>
            <person name="Budak H."/>
            <person name="Gulick P.J."/>
            <person name="Galiba G."/>
            <person name="Kalapos B."/>
            <person name="Nelson D.R."/>
            <person name="Li P."/>
            <person name="You F.M."/>
            <person name="Luo M.C."/>
            <person name="Dvorak J."/>
        </authorList>
    </citation>
    <scope>NUCLEOTIDE SEQUENCE [LARGE SCALE GENOMIC DNA]</scope>
    <source>
        <strain evidence="2">cv. AL8/78</strain>
    </source>
</reference>
<keyword evidence="3" id="KW-1185">Reference proteome</keyword>
<accession>A0A453CU14</accession>
<evidence type="ECO:0000313" key="2">
    <source>
        <dbReference type="EnsemblPlants" id="AET2Gv20960700.2"/>
    </source>
</evidence>
<organism evidence="2 3">
    <name type="scientific">Aegilops tauschii subsp. strangulata</name>
    <name type="common">Goatgrass</name>
    <dbReference type="NCBI Taxonomy" id="200361"/>
    <lineage>
        <taxon>Eukaryota</taxon>
        <taxon>Viridiplantae</taxon>
        <taxon>Streptophyta</taxon>
        <taxon>Embryophyta</taxon>
        <taxon>Tracheophyta</taxon>
        <taxon>Spermatophyta</taxon>
        <taxon>Magnoliopsida</taxon>
        <taxon>Liliopsida</taxon>
        <taxon>Poales</taxon>
        <taxon>Poaceae</taxon>
        <taxon>BOP clade</taxon>
        <taxon>Pooideae</taxon>
        <taxon>Triticodae</taxon>
        <taxon>Triticeae</taxon>
        <taxon>Triticinae</taxon>
        <taxon>Aegilops</taxon>
    </lineage>
</organism>
<sequence>GTLQGTLYYLVLCLSGVDAMWSCGLSSPHRLHLHMFISSCIDGGGEHRNNETA</sequence>
<name>A0A453CU14_AEGTS</name>
<dbReference type="Proteomes" id="UP000015105">
    <property type="component" value="Chromosome 2D"/>
</dbReference>
<evidence type="ECO:0000256" key="1">
    <source>
        <dbReference type="SAM" id="SignalP"/>
    </source>
</evidence>
<reference evidence="3" key="2">
    <citation type="journal article" date="2017" name="Nat. Plants">
        <title>The Aegilops tauschii genome reveals multiple impacts of transposons.</title>
        <authorList>
            <person name="Zhao G."/>
            <person name="Zou C."/>
            <person name="Li K."/>
            <person name="Wang K."/>
            <person name="Li T."/>
            <person name="Gao L."/>
            <person name="Zhang X."/>
            <person name="Wang H."/>
            <person name="Yang Z."/>
            <person name="Liu X."/>
            <person name="Jiang W."/>
            <person name="Mao L."/>
            <person name="Kong X."/>
            <person name="Jiao Y."/>
            <person name="Jia J."/>
        </authorList>
    </citation>
    <scope>NUCLEOTIDE SEQUENCE [LARGE SCALE GENOMIC DNA]</scope>
    <source>
        <strain evidence="3">cv. AL8/78</strain>
    </source>
</reference>
<feature type="signal peptide" evidence="1">
    <location>
        <begin position="1"/>
        <end position="19"/>
    </location>
</feature>
<proteinExistence type="predicted"/>
<reference evidence="3" key="1">
    <citation type="journal article" date="2014" name="Science">
        <title>Ancient hybridizations among the ancestral genomes of bread wheat.</title>
        <authorList>
            <consortium name="International Wheat Genome Sequencing Consortium,"/>
            <person name="Marcussen T."/>
            <person name="Sandve S.R."/>
            <person name="Heier L."/>
            <person name="Spannagl M."/>
            <person name="Pfeifer M."/>
            <person name="Jakobsen K.S."/>
            <person name="Wulff B.B."/>
            <person name="Steuernagel B."/>
            <person name="Mayer K.F."/>
            <person name="Olsen O.A."/>
        </authorList>
    </citation>
    <scope>NUCLEOTIDE SEQUENCE [LARGE SCALE GENOMIC DNA]</scope>
    <source>
        <strain evidence="3">cv. AL8/78</strain>
    </source>
</reference>
<evidence type="ECO:0000313" key="3">
    <source>
        <dbReference type="Proteomes" id="UP000015105"/>
    </source>
</evidence>
<reference evidence="2" key="3">
    <citation type="journal article" date="2017" name="Nature">
        <title>Genome sequence of the progenitor of the wheat D genome Aegilops tauschii.</title>
        <authorList>
            <person name="Luo M.C."/>
            <person name="Gu Y.Q."/>
            <person name="Puiu D."/>
            <person name="Wang H."/>
            <person name="Twardziok S.O."/>
            <person name="Deal K.R."/>
            <person name="Huo N."/>
            <person name="Zhu T."/>
            <person name="Wang L."/>
            <person name="Wang Y."/>
            <person name="McGuire P.E."/>
            <person name="Liu S."/>
            <person name="Long H."/>
            <person name="Ramasamy R.K."/>
            <person name="Rodriguez J.C."/>
            <person name="Van S.L."/>
            <person name="Yuan L."/>
            <person name="Wang Z."/>
            <person name="Xia Z."/>
            <person name="Xiao L."/>
            <person name="Anderson O.D."/>
            <person name="Ouyang S."/>
            <person name="Liang Y."/>
            <person name="Zimin A.V."/>
            <person name="Pertea G."/>
            <person name="Qi P."/>
            <person name="Bennetzen J.L."/>
            <person name="Dai X."/>
            <person name="Dawson M.W."/>
            <person name="Muller H.G."/>
            <person name="Kugler K."/>
            <person name="Rivarola-Duarte L."/>
            <person name="Spannagl M."/>
            <person name="Mayer K.F.X."/>
            <person name="Lu F.H."/>
            <person name="Bevan M.W."/>
            <person name="Leroy P."/>
            <person name="Li P."/>
            <person name="You F.M."/>
            <person name="Sun Q."/>
            <person name="Liu Z."/>
            <person name="Lyons E."/>
            <person name="Wicker T."/>
            <person name="Salzberg S.L."/>
            <person name="Devos K.M."/>
            <person name="Dvorak J."/>
        </authorList>
    </citation>
    <scope>NUCLEOTIDE SEQUENCE [LARGE SCALE GENOMIC DNA]</scope>
    <source>
        <strain evidence="2">cv. AL8/78</strain>
    </source>
</reference>